<sequence>MSTTNIPKKDHQEEPVVVNPTSTDEDSCNNKCKKCLKDFKEKCSCHTSECFNKLFGCGIKLWEQLKNPVIAINVLLGAGSITSVLLGYIKYEKRFLADKSDMFIIGSVVGLTGLLTADCFLSKKYYKKFDKSQ</sequence>
<keyword evidence="2" id="KW-0812">Transmembrane</keyword>
<reference evidence="4 5" key="1">
    <citation type="submission" date="2020-11" db="EMBL/GenBank/DDBJ databases">
        <title>Kefir isolates.</title>
        <authorList>
            <person name="Marcisauskas S."/>
            <person name="Kim Y."/>
            <person name="Blasche S."/>
        </authorList>
    </citation>
    <scope>NUCLEOTIDE SEQUENCE [LARGE SCALE GENOMIC DNA]</scope>
    <source>
        <strain evidence="4 5">OG2</strain>
    </source>
</reference>
<dbReference type="PANTHER" id="PTHR38402">
    <property type="entry name" value="MITOCHONDRIAL OUTER MEMBRANE PROTEIN OM14"/>
    <property type="match status" value="1"/>
</dbReference>
<organism evidence="4 5">
    <name type="scientific">Maudiozyma exigua</name>
    <name type="common">Yeast</name>
    <name type="synonym">Kazachstania exigua</name>
    <dbReference type="NCBI Taxonomy" id="34358"/>
    <lineage>
        <taxon>Eukaryota</taxon>
        <taxon>Fungi</taxon>
        <taxon>Dikarya</taxon>
        <taxon>Ascomycota</taxon>
        <taxon>Saccharomycotina</taxon>
        <taxon>Saccharomycetes</taxon>
        <taxon>Saccharomycetales</taxon>
        <taxon>Saccharomycetaceae</taxon>
        <taxon>Maudiozyma</taxon>
    </lineage>
</organism>
<dbReference type="GO" id="GO:0005741">
    <property type="term" value="C:mitochondrial outer membrane"/>
    <property type="evidence" value="ECO:0007669"/>
    <property type="project" value="InterPro"/>
</dbReference>
<dbReference type="GO" id="GO:1990593">
    <property type="term" value="F:nascent polypeptide-associated complex binding"/>
    <property type="evidence" value="ECO:0007669"/>
    <property type="project" value="InterPro"/>
</dbReference>
<evidence type="ECO:0000256" key="2">
    <source>
        <dbReference type="SAM" id="Phobius"/>
    </source>
</evidence>
<dbReference type="PANTHER" id="PTHR38402:SF1">
    <property type="entry name" value="MITOCHONDRIAL OUTER MEMBRANE PROTEIN OM14"/>
    <property type="match status" value="1"/>
</dbReference>
<keyword evidence="2" id="KW-0472">Membrane</keyword>
<feature type="transmembrane region" description="Helical" evidence="2">
    <location>
        <begin position="69"/>
        <end position="91"/>
    </location>
</feature>
<keyword evidence="2" id="KW-1133">Transmembrane helix</keyword>
<keyword evidence="5" id="KW-1185">Reference proteome</keyword>
<gene>
    <name evidence="4" type="ORF">C6P45_002272</name>
</gene>
<dbReference type="GO" id="GO:0006626">
    <property type="term" value="P:protein targeting to mitochondrion"/>
    <property type="evidence" value="ECO:0007669"/>
    <property type="project" value="TreeGrafter"/>
</dbReference>
<feature type="region of interest" description="Disordered" evidence="1">
    <location>
        <begin position="1"/>
        <end position="23"/>
    </location>
</feature>
<evidence type="ECO:0000313" key="4">
    <source>
        <dbReference type="EMBL" id="KAG0658122.1"/>
    </source>
</evidence>
<proteinExistence type="predicted"/>
<evidence type="ECO:0000259" key="3">
    <source>
        <dbReference type="Pfam" id="PF17304"/>
    </source>
</evidence>
<comment type="caution">
    <text evidence="4">The sequence shown here is derived from an EMBL/GenBank/DDBJ whole genome shotgun (WGS) entry which is preliminary data.</text>
</comment>
<dbReference type="InterPro" id="IPR039454">
    <property type="entry name" value="OM14"/>
</dbReference>
<evidence type="ECO:0000256" key="1">
    <source>
        <dbReference type="SAM" id="MobiDB-lite"/>
    </source>
</evidence>
<dbReference type="AlphaFoldDB" id="A0A9P7B4I4"/>
<dbReference type="EMBL" id="PUHR01000220">
    <property type="protein sequence ID" value="KAG0658122.1"/>
    <property type="molecule type" value="Genomic_DNA"/>
</dbReference>
<feature type="transmembrane region" description="Helical" evidence="2">
    <location>
        <begin position="103"/>
        <end position="121"/>
    </location>
</feature>
<accession>A0A9P7B4I4</accession>
<protein>
    <recommendedName>
        <fullName evidence="3">Mitochondrial outer membrane protein OM14 C-terminal domain-containing protein</fullName>
    </recommendedName>
</protein>
<dbReference type="OrthoDB" id="4066530at2759"/>
<dbReference type="Proteomes" id="UP000750334">
    <property type="component" value="Unassembled WGS sequence"/>
</dbReference>
<feature type="domain" description="Mitochondrial outer membrane protein OM14 C-terminal" evidence="3">
    <location>
        <begin position="64"/>
        <end position="131"/>
    </location>
</feature>
<name>A0A9P7B4I4_MAUEX</name>
<evidence type="ECO:0000313" key="5">
    <source>
        <dbReference type="Proteomes" id="UP000750334"/>
    </source>
</evidence>
<dbReference type="InterPro" id="IPR039453">
    <property type="entry name" value="OM14_C"/>
</dbReference>
<dbReference type="Pfam" id="PF17304">
    <property type="entry name" value="OM14_C"/>
    <property type="match status" value="1"/>
</dbReference>